<dbReference type="InterPro" id="IPR052021">
    <property type="entry name" value="Type-I_RS_S_subunit"/>
</dbReference>
<comment type="caution">
    <text evidence="4">The sequence shown here is derived from an EMBL/GenBank/DDBJ whole genome shotgun (WGS) entry which is preliminary data.</text>
</comment>
<evidence type="ECO:0000256" key="2">
    <source>
        <dbReference type="ARBA" id="ARBA00023125"/>
    </source>
</evidence>
<evidence type="ECO:0000256" key="1">
    <source>
        <dbReference type="ARBA" id="ARBA00022747"/>
    </source>
</evidence>
<accession>A0A136PVN5</accession>
<keyword evidence="1" id="KW-0680">Restriction system</keyword>
<dbReference type="Gene3D" id="3.90.220.20">
    <property type="entry name" value="DNA methylase specificity domains"/>
    <property type="match status" value="2"/>
</dbReference>
<dbReference type="GO" id="GO:0003677">
    <property type="term" value="F:DNA binding"/>
    <property type="evidence" value="ECO:0007669"/>
    <property type="project" value="UniProtKB-KW"/>
</dbReference>
<dbReference type="Proteomes" id="UP000070620">
    <property type="component" value="Unassembled WGS sequence"/>
</dbReference>
<dbReference type="GO" id="GO:0009307">
    <property type="term" value="P:DNA restriction-modification system"/>
    <property type="evidence" value="ECO:0007669"/>
    <property type="project" value="UniProtKB-KW"/>
</dbReference>
<evidence type="ECO:0000313" key="5">
    <source>
        <dbReference type="Proteomes" id="UP000070620"/>
    </source>
</evidence>
<evidence type="ECO:0000256" key="3">
    <source>
        <dbReference type="SAM" id="MobiDB-lite"/>
    </source>
</evidence>
<protein>
    <recommendedName>
        <fullName evidence="6">Type I restriction modification DNA specificity domain-containing protein</fullName>
    </recommendedName>
</protein>
<evidence type="ECO:0000313" key="4">
    <source>
        <dbReference type="EMBL" id="KXK62538.1"/>
    </source>
</evidence>
<dbReference type="InterPro" id="IPR044946">
    <property type="entry name" value="Restrct_endonuc_typeI_TRD_sf"/>
</dbReference>
<dbReference type="PANTHER" id="PTHR30408">
    <property type="entry name" value="TYPE-1 RESTRICTION ENZYME ECOKI SPECIFICITY PROTEIN"/>
    <property type="match status" value="1"/>
</dbReference>
<organism evidence="4 5">
    <name type="scientific">Micromonospora rosaria</name>
    <dbReference type="NCBI Taxonomy" id="47874"/>
    <lineage>
        <taxon>Bacteria</taxon>
        <taxon>Bacillati</taxon>
        <taxon>Actinomycetota</taxon>
        <taxon>Actinomycetes</taxon>
        <taxon>Micromonosporales</taxon>
        <taxon>Micromonosporaceae</taxon>
        <taxon>Micromonospora</taxon>
    </lineage>
</organism>
<keyword evidence="5" id="KW-1185">Reference proteome</keyword>
<keyword evidence="2" id="KW-0238">DNA-binding</keyword>
<dbReference type="AlphaFoldDB" id="A0A136PVN5"/>
<dbReference type="EMBL" id="LRQV01000017">
    <property type="protein sequence ID" value="KXK62538.1"/>
    <property type="molecule type" value="Genomic_DNA"/>
</dbReference>
<name>A0A136PVN5_9ACTN</name>
<proteinExistence type="predicted"/>
<feature type="region of interest" description="Disordered" evidence="3">
    <location>
        <begin position="1"/>
        <end position="22"/>
    </location>
</feature>
<sequence length="275" mass="30712">MTGSAGQRRVPESFLASLPIPTPPLPDQRRVAEVLDRADELRVKRREALAHLDNLTQSIFLDMFGDLRHGTPGHEFKPFAEVVREFRYGTSKKSAETGYPALRIPNVIGSTLNLTDLKTVPATQAEFDRLRLVDGDLLFVRTNGNPDFVGRCAAFYQALVKDTGFPTDQFLYASYLIRARVDERRVLPTFIQQFMSGSAGRASLRDRCKTSAGQYNLNTAGLGSVQVPLPPLRQQQEFVDRISQVRTLRGTHEASLAEMDALFASLQDRAFRGLL</sequence>
<dbReference type="PANTHER" id="PTHR30408:SF12">
    <property type="entry name" value="TYPE I RESTRICTION ENZYME MJAVIII SPECIFICITY SUBUNIT"/>
    <property type="match status" value="1"/>
</dbReference>
<evidence type="ECO:0008006" key="6">
    <source>
        <dbReference type="Google" id="ProtNLM"/>
    </source>
</evidence>
<dbReference type="CDD" id="cd17517">
    <property type="entry name" value="RMtype1_S_EcoKI_StySPI-TRD2-CR2_like"/>
    <property type="match status" value="1"/>
</dbReference>
<reference evidence="4 5" key="1">
    <citation type="submission" date="2016-01" db="EMBL/GenBank/DDBJ databases">
        <title>Whole genome sequence and analysis of Micromonospora rosaria DSM 803, which can produce antibacterial substance rosamicin.</title>
        <authorList>
            <person name="Yang H."/>
            <person name="He X."/>
            <person name="Zhu D."/>
        </authorList>
    </citation>
    <scope>NUCLEOTIDE SEQUENCE [LARGE SCALE GENOMIC DNA]</scope>
    <source>
        <strain evidence="4 5">DSM 803</strain>
    </source>
</reference>
<gene>
    <name evidence="4" type="ORF">AWW66_07620</name>
</gene>
<dbReference type="SUPFAM" id="SSF116734">
    <property type="entry name" value="DNA methylase specificity domain"/>
    <property type="match status" value="2"/>
</dbReference>